<gene>
    <name evidence="2" type="ORF">g.30370</name>
</gene>
<sequence length="506" mass="57730">MLSIIKSMKPKTSSCLDEISSKLVIKCKEELTVPLTHIINCSIHEGIFPEKLKISKVYPKFKNGSTTEARSYRPISLTSTFSKIIEKVILHRLMNYLIHNNLLTDNQHGFLKGRSTVTAIIQLIEHVIDQIESGKTVTSLFLDFSKAFDCLDHDLLLRKLCNLGINGISGNWFRSYLTGRKQLVELKHNLNGTISKVRSAPLHIKRGVPQGSVLGPVLFLLLTNDLPEFMDSLCQTVMYADDTVLTLAHKNKEQLRKETNTSFDLAKQFCRSNDLVLNENKTVQITYSTRGSEPDGLPNVKVEASTKYLGITLDMNLKWNTHIEVLCKKLAAGIYVIRRIKQICGTPAARIAYFSLFEAHVRYGISAWGGTTNSNMERVLLHQKKAIRILADLKYLESCQQAFQEHKILTVPALYISEVILLAISTNKTKLGDHHQYNTRNASNFSFPIHHLSLTEKKPTYKGALYFNNLPDHLKQDTGRLFKRKLLKWLEDHPFYTEKEFLDWRD</sequence>
<reference evidence="2" key="1">
    <citation type="submission" date="2015-11" db="EMBL/GenBank/DDBJ databases">
        <title>De novo transcriptome assembly of four potential Pierce s Disease insect vectors from Arizona vineyards.</title>
        <authorList>
            <person name="Tassone E.E."/>
        </authorList>
    </citation>
    <scope>NUCLEOTIDE SEQUENCE</scope>
</reference>
<dbReference type="CDD" id="cd01650">
    <property type="entry name" value="RT_nLTR_like"/>
    <property type="match status" value="1"/>
</dbReference>
<dbReference type="PROSITE" id="PS50878">
    <property type="entry name" value="RT_POL"/>
    <property type="match status" value="1"/>
</dbReference>
<evidence type="ECO:0000259" key="1">
    <source>
        <dbReference type="PROSITE" id="PS50878"/>
    </source>
</evidence>
<dbReference type="InterPro" id="IPR000477">
    <property type="entry name" value="RT_dom"/>
</dbReference>
<dbReference type="PANTHER" id="PTHR33332">
    <property type="entry name" value="REVERSE TRANSCRIPTASE DOMAIN-CONTAINING PROTEIN"/>
    <property type="match status" value="1"/>
</dbReference>
<organism evidence="2">
    <name type="scientific">Cuerna arida</name>
    <dbReference type="NCBI Taxonomy" id="1464854"/>
    <lineage>
        <taxon>Eukaryota</taxon>
        <taxon>Metazoa</taxon>
        <taxon>Ecdysozoa</taxon>
        <taxon>Arthropoda</taxon>
        <taxon>Hexapoda</taxon>
        <taxon>Insecta</taxon>
        <taxon>Pterygota</taxon>
        <taxon>Neoptera</taxon>
        <taxon>Paraneoptera</taxon>
        <taxon>Hemiptera</taxon>
        <taxon>Auchenorrhyncha</taxon>
        <taxon>Membracoidea</taxon>
        <taxon>Cicadellidae</taxon>
        <taxon>Cicadellinae</taxon>
        <taxon>Proconiini</taxon>
        <taxon>Cuerna</taxon>
    </lineage>
</organism>
<proteinExistence type="predicted"/>
<dbReference type="InterPro" id="IPR043502">
    <property type="entry name" value="DNA/RNA_pol_sf"/>
</dbReference>
<dbReference type="Pfam" id="PF00078">
    <property type="entry name" value="RVT_1"/>
    <property type="match status" value="1"/>
</dbReference>
<protein>
    <recommendedName>
        <fullName evidence="1">Reverse transcriptase domain-containing protein</fullName>
    </recommendedName>
</protein>
<accession>A0A1B6FIE1</accession>
<feature type="domain" description="Reverse transcriptase" evidence="1">
    <location>
        <begin position="41"/>
        <end position="313"/>
    </location>
</feature>
<dbReference type="AlphaFoldDB" id="A0A1B6FIE1"/>
<dbReference type="SUPFAM" id="SSF56672">
    <property type="entry name" value="DNA/RNA polymerases"/>
    <property type="match status" value="1"/>
</dbReference>
<dbReference type="EMBL" id="GECZ01019798">
    <property type="protein sequence ID" value="JAS49971.1"/>
    <property type="molecule type" value="Transcribed_RNA"/>
</dbReference>
<name>A0A1B6FIE1_9HEMI</name>
<evidence type="ECO:0000313" key="2">
    <source>
        <dbReference type="EMBL" id="JAS49971.1"/>
    </source>
</evidence>
<dbReference type="GO" id="GO:0071897">
    <property type="term" value="P:DNA biosynthetic process"/>
    <property type="evidence" value="ECO:0007669"/>
    <property type="project" value="UniProtKB-ARBA"/>
</dbReference>